<dbReference type="STRING" id="984487.A0A1E4SJD0"/>
<evidence type="ECO:0000313" key="2">
    <source>
        <dbReference type="EMBL" id="ODV79616.1"/>
    </source>
</evidence>
<accession>A0A1E4SJD0</accession>
<dbReference type="PANTHER" id="PTHR36102:SF1">
    <property type="entry name" value="YDR124W-LIKE HELICAL BUNDLE DOMAIN-CONTAINING PROTEIN"/>
    <property type="match status" value="1"/>
</dbReference>
<sequence length="354" mass="40703">MEKSSECFWGVIADLLTVCSQRDGVEYMLVTKHRDKGLDFLYSSGFTATNKDKIEDLLQEYTGGSLSTIKPALLKQYMLELSRTSNQELYTQYYNLLSCVSQIACKEIAKKWIKVVEPKKQKMYPYKDHNVSKPPWWPHNVDHIEPDHLEKDGRIQLLIRILRDPTIPIESLKLQTTHLNFKFPIVQRLLSEIYYLAFWDRAFYGYCSGSTHYKTPLVGQDLVFINVSNLRESELKPGILRVSQIVPSELNSAIYDVQGCLPVVGQLEVRTPTTKPPEVEPLAKKRRLSATPLKASTNVDCFSDVSSLGDSVNYYYNNATYLQPIKMECTELTFPRLYPPDQTESDYVPFLYLP</sequence>
<feature type="domain" description="Subtelomeric hrmA-associated cluster protein AFUB-079030/YDR124W-like helical bundle" evidence="1">
    <location>
        <begin position="85"/>
        <end position="196"/>
    </location>
</feature>
<dbReference type="AlphaFoldDB" id="A0A1E4SJD0"/>
<dbReference type="RefSeq" id="XP_020064738.1">
    <property type="nucleotide sequence ID" value="XM_020206634.1"/>
</dbReference>
<dbReference type="OrthoDB" id="5338458at2759"/>
<dbReference type="Pfam" id="PF11001">
    <property type="entry name" value="AFUB_07903_YDR124W_hel"/>
    <property type="match status" value="1"/>
</dbReference>
<evidence type="ECO:0000259" key="1">
    <source>
        <dbReference type="Pfam" id="PF11001"/>
    </source>
</evidence>
<reference evidence="3" key="1">
    <citation type="submission" date="2016-05" db="EMBL/GenBank/DDBJ databases">
        <title>Comparative genomics of biotechnologically important yeasts.</title>
        <authorList>
            <consortium name="DOE Joint Genome Institute"/>
            <person name="Riley R."/>
            <person name="Haridas S."/>
            <person name="Wolfe K.H."/>
            <person name="Lopes M.R."/>
            <person name="Hittinger C.T."/>
            <person name="Goker M."/>
            <person name="Salamov A."/>
            <person name="Wisecaver J."/>
            <person name="Long T.M."/>
            <person name="Aerts A.L."/>
            <person name="Barry K."/>
            <person name="Choi C."/>
            <person name="Clum A."/>
            <person name="Coughlan A.Y."/>
            <person name="Deshpande S."/>
            <person name="Douglass A.P."/>
            <person name="Hanson S.J."/>
            <person name="Klenk H.-P."/>
            <person name="Labutti K."/>
            <person name="Lapidus A."/>
            <person name="Lindquist E."/>
            <person name="Lipzen A."/>
            <person name="Meier-Kolthoff J.P."/>
            <person name="Ohm R.A."/>
            <person name="Otillar R.P."/>
            <person name="Pangilinan J."/>
            <person name="Peng Y."/>
            <person name="Rokas A."/>
            <person name="Rosa C.A."/>
            <person name="Scheuner C."/>
            <person name="Sibirny A.A."/>
            <person name="Slot J.C."/>
            <person name="Stielow J.B."/>
            <person name="Sun H."/>
            <person name="Kurtzman C.P."/>
            <person name="Blackwell M."/>
            <person name="Grigoriev I.V."/>
            <person name="Jeffries T.W."/>
        </authorList>
    </citation>
    <scope>NUCLEOTIDE SEQUENCE [LARGE SCALE GENOMIC DNA]</scope>
    <source>
        <strain evidence="3">NRRL Y-17324</strain>
    </source>
</reference>
<proteinExistence type="predicted"/>
<name>A0A1E4SJD0_9ASCO</name>
<keyword evidence="3" id="KW-1185">Reference proteome</keyword>
<dbReference type="GeneID" id="30980771"/>
<evidence type="ECO:0000313" key="3">
    <source>
        <dbReference type="Proteomes" id="UP000094285"/>
    </source>
</evidence>
<dbReference type="EMBL" id="KV453911">
    <property type="protein sequence ID" value="ODV79616.1"/>
    <property type="molecule type" value="Genomic_DNA"/>
</dbReference>
<dbReference type="Proteomes" id="UP000094285">
    <property type="component" value="Unassembled WGS sequence"/>
</dbReference>
<dbReference type="PANTHER" id="PTHR36102">
    <property type="entry name" value="CHROMOSOME 10, WHOLE GENOME SHOTGUN SEQUENCE"/>
    <property type="match status" value="1"/>
</dbReference>
<dbReference type="InterPro" id="IPR047092">
    <property type="entry name" value="AFUB_07903/YDR124W-like_hel"/>
</dbReference>
<protein>
    <recommendedName>
        <fullName evidence="1">Subtelomeric hrmA-associated cluster protein AFUB-079030/YDR124W-like helical bundle domain-containing protein</fullName>
    </recommendedName>
</protein>
<organism evidence="2 3">
    <name type="scientific">Suhomyces tanzawaensis NRRL Y-17324</name>
    <dbReference type="NCBI Taxonomy" id="984487"/>
    <lineage>
        <taxon>Eukaryota</taxon>
        <taxon>Fungi</taxon>
        <taxon>Dikarya</taxon>
        <taxon>Ascomycota</taxon>
        <taxon>Saccharomycotina</taxon>
        <taxon>Pichiomycetes</taxon>
        <taxon>Debaryomycetaceae</taxon>
        <taxon>Suhomyces</taxon>
    </lineage>
</organism>
<dbReference type="InterPro" id="IPR021264">
    <property type="entry name" value="AFUB_079030/YDR124W-like"/>
</dbReference>
<gene>
    <name evidence="2" type="ORF">CANTADRAFT_20919</name>
</gene>